<dbReference type="EMBL" id="CP086322">
    <property type="protein sequence ID" value="UQA94557.1"/>
    <property type="molecule type" value="Genomic_DNA"/>
</dbReference>
<feature type="compositionally biased region" description="Low complexity" evidence="1">
    <location>
        <begin position="1"/>
        <end position="11"/>
    </location>
</feature>
<name>A0ABY4M9Y0_9ACTN</name>
<keyword evidence="3" id="KW-1185">Reference proteome</keyword>
<organism evidence="2 3">
    <name type="scientific">Streptomyces halobius</name>
    <dbReference type="NCBI Taxonomy" id="2879846"/>
    <lineage>
        <taxon>Bacteria</taxon>
        <taxon>Bacillati</taxon>
        <taxon>Actinomycetota</taxon>
        <taxon>Actinomycetes</taxon>
        <taxon>Kitasatosporales</taxon>
        <taxon>Streptomycetaceae</taxon>
        <taxon>Streptomyces</taxon>
    </lineage>
</organism>
<evidence type="ECO:0000313" key="3">
    <source>
        <dbReference type="Proteomes" id="UP000830115"/>
    </source>
</evidence>
<proteinExistence type="predicted"/>
<evidence type="ECO:0000256" key="1">
    <source>
        <dbReference type="SAM" id="MobiDB-lite"/>
    </source>
</evidence>
<dbReference type="Proteomes" id="UP000830115">
    <property type="component" value="Chromosome"/>
</dbReference>
<evidence type="ECO:0000313" key="2">
    <source>
        <dbReference type="EMBL" id="UQA94557.1"/>
    </source>
</evidence>
<sequence length="90" mass="9786">MTTTKTKVTQTAQPRDLGLGHIDHPLLNRLVVDHAHDDRIGALRALAPDSKDNDFGLVLMVPNTPPVAWLRPEGGGQEWTTDPDAIEAAQ</sequence>
<gene>
    <name evidence="2" type="ORF">K9S39_24255</name>
</gene>
<feature type="region of interest" description="Disordered" evidence="1">
    <location>
        <begin position="1"/>
        <end position="20"/>
    </location>
</feature>
<accession>A0ABY4M9Y0</accession>
<reference evidence="2" key="1">
    <citation type="submission" date="2021-10" db="EMBL/GenBank/DDBJ databases">
        <title>Streptomyces nigrumlapis sp.nov.,an antimicrobial producing actinobacterium isolated from Black Gobi rocks.</title>
        <authorList>
            <person name="Wen Y."/>
            <person name="Zhang W."/>
            <person name="Liu X.G."/>
        </authorList>
    </citation>
    <scope>NUCLEOTIDE SEQUENCE</scope>
    <source>
        <strain evidence="2">ST13-2-2</strain>
    </source>
</reference>
<dbReference type="RefSeq" id="WP_248865426.1">
    <property type="nucleotide sequence ID" value="NZ_CP086322.1"/>
</dbReference>
<protein>
    <submittedName>
        <fullName evidence="2">Uncharacterized protein</fullName>
    </submittedName>
</protein>